<dbReference type="AlphaFoldDB" id="A0A078I2X0"/>
<evidence type="ECO:0000313" key="2">
    <source>
        <dbReference type="Proteomes" id="UP000028999"/>
    </source>
</evidence>
<reference evidence="1 2" key="1">
    <citation type="journal article" date="2014" name="Science">
        <title>Plant genetics. Early allopolyploid evolution in the post-Neolithic Brassica napus oilseed genome.</title>
        <authorList>
            <person name="Chalhoub B."/>
            <person name="Denoeud F."/>
            <person name="Liu S."/>
            <person name="Parkin I.A."/>
            <person name="Tang H."/>
            <person name="Wang X."/>
            <person name="Chiquet J."/>
            <person name="Belcram H."/>
            <person name="Tong C."/>
            <person name="Samans B."/>
            <person name="Correa M."/>
            <person name="Da Silva C."/>
            <person name="Just J."/>
            <person name="Falentin C."/>
            <person name="Koh C.S."/>
            <person name="Le Clainche I."/>
            <person name="Bernard M."/>
            <person name="Bento P."/>
            <person name="Noel B."/>
            <person name="Labadie K."/>
            <person name="Alberti A."/>
            <person name="Charles M."/>
            <person name="Arnaud D."/>
            <person name="Guo H."/>
            <person name="Daviaud C."/>
            <person name="Alamery S."/>
            <person name="Jabbari K."/>
            <person name="Zhao M."/>
            <person name="Edger P.P."/>
            <person name="Chelaifa H."/>
            <person name="Tack D."/>
            <person name="Lassalle G."/>
            <person name="Mestiri I."/>
            <person name="Schnel N."/>
            <person name="Le Paslier M.C."/>
            <person name="Fan G."/>
            <person name="Renault V."/>
            <person name="Bayer P.E."/>
            <person name="Golicz A.A."/>
            <person name="Manoli S."/>
            <person name="Lee T.H."/>
            <person name="Thi V.H."/>
            <person name="Chalabi S."/>
            <person name="Hu Q."/>
            <person name="Fan C."/>
            <person name="Tollenaere R."/>
            <person name="Lu Y."/>
            <person name="Battail C."/>
            <person name="Shen J."/>
            <person name="Sidebottom C.H."/>
            <person name="Wang X."/>
            <person name="Canaguier A."/>
            <person name="Chauveau A."/>
            <person name="Berard A."/>
            <person name="Deniot G."/>
            <person name="Guan M."/>
            <person name="Liu Z."/>
            <person name="Sun F."/>
            <person name="Lim Y.P."/>
            <person name="Lyons E."/>
            <person name="Town C.D."/>
            <person name="Bancroft I."/>
            <person name="Wang X."/>
            <person name="Meng J."/>
            <person name="Ma J."/>
            <person name="Pires J.C."/>
            <person name="King G.J."/>
            <person name="Brunel D."/>
            <person name="Delourme R."/>
            <person name="Renard M."/>
            <person name="Aury J.M."/>
            <person name="Adams K.L."/>
            <person name="Batley J."/>
            <person name="Snowdon R.J."/>
            <person name="Tost J."/>
            <person name="Edwards D."/>
            <person name="Zhou Y."/>
            <person name="Hua W."/>
            <person name="Sharpe A.G."/>
            <person name="Paterson A.H."/>
            <person name="Guan C."/>
            <person name="Wincker P."/>
        </authorList>
    </citation>
    <scope>NUCLEOTIDE SEQUENCE [LARGE SCALE GENOMIC DNA]</scope>
    <source>
        <strain evidence="2">cv. Darmor-bzh</strain>
    </source>
</reference>
<gene>
    <name evidence="1" type="primary">BnaC01g22160D</name>
    <name evidence="1" type="ORF">GSBRNA2T00079635001</name>
</gene>
<keyword evidence="2" id="KW-1185">Reference proteome</keyword>
<dbReference type="EMBL" id="LK032581">
    <property type="protein sequence ID" value="CDY44166.1"/>
    <property type="molecule type" value="Genomic_DNA"/>
</dbReference>
<protein>
    <submittedName>
        <fullName evidence="1">BnaC01g22160D protein</fullName>
    </submittedName>
</protein>
<name>A0A078I2X0_BRANA</name>
<proteinExistence type="predicted"/>
<dbReference type="PaxDb" id="3708-A0A078I2X0"/>
<sequence>MFLGYMFCLSTDFLSVFFFLTSQFFFNHQFIFASGGSGLGSVASIDEEENLWWWLDEAEKLQWRLEEYWREDPTSEI</sequence>
<accession>A0A078I2X0</accession>
<evidence type="ECO:0000313" key="1">
    <source>
        <dbReference type="EMBL" id="CDY44166.1"/>
    </source>
</evidence>
<dbReference type="Gramene" id="CDY44166">
    <property type="protein sequence ID" value="CDY44166"/>
    <property type="gene ID" value="GSBRNA2T00079635001"/>
</dbReference>
<dbReference type="Proteomes" id="UP000028999">
    <property type="component" value="Unassembled WGS sequence"/>
</dbReference>
<organism evidence="1 2">
    <name type="scientific">Brassica napus</name>
    <name type="common">Rape</name>
    <dbReference type="NCBI Taxonomy" id="3708"/>
    <lineage>
        <taxon>Eukaryota</taxon>
        <taxon>Viridiplantae</taxon>
        <taxon>Streptophyta</taxon>
        <taxon>Embryophyta</taxon>
        <taxon>Tracheophyta</taxon>
        <taxon>Spermatophyta</taxon>
        <taxon>Magnoliopsida</taxon>
        <taxon>eudicotyledons</taxon>
        <taxon>Gunneridae</taxon>
        <taxon>Pentapetalae</taxon>
        <taxon>rosids</taxon>
        <taxon>malvids</taxon>
        <taxon>Brassicales</taxon>
        <taxon>Brassicaceae</taxon>
        <taxon>Brassiceae</taxon>
        <taxon>Brassica</taxon>
    </lineage>
</organism>